<evidence type="ECO:0000313" key="1">
    <source>
        <dbReference type="EMBL" id="JAH46597.1"/>
    </source>
</evidence>
<proteinExistence type="predicted"/>
<dbReference type="AlphaFoldDB" id="A0A0E9SZA5"/>
<reference evidence="1" key="2">
    <citation type="journal article" date="2015" name="Fish Shellfish Immunol.">
        <title>Early steps in the European eel (Anguilla anguilla)-Vibrio vulnificus interaction in the gills: Role of the RtxA13 toxin.</title>
        <authorList>
            <person name="Callol A."/>
            <person name="Pajuelo D."/>
            <person name="Ebbesson L."/>
            <person name="Teles M."/>
            <person name="MacKenzie S."/>
            <person name="Amaro C."/>
        </authorList>
    </citation>
    <scope>NUCLEOTIDE SEQUENCE</scope>
</reference>
<protein>
    <submittedName>
        <fullName evidence="1">Uncharacterized protein</fullName>
    </submittedName>
</protein>
<organism evidence="1">
    <name type="scientific">Anguilla anguilla</name>
    <name type="common">European freshwater eel</name>
    <name type="synonym">Muraena anguilla</name>
    <dbReference type="NCBI Taxonomy" id="7936"/>
    <lineage>
        <taxon>Eukaryota</taxon>
        <taxon>Metazoa</taxon>
        <taxon>Chordata</taxon>
        <taxon>Craniata</taxon>
        <taxon>Vertebrata</taxon>
        <taxon>Euteleostomi</taxon>
        <taxon>Actinopterygii</taxon>
        <taxon>Neopterygii</taxon>
        <taxon>Teleostei</taxon>
        <taxon>Anguilliformes</taxon>
        <taxon>Anguillidae</taxon>
        <taxon>Anguilla</taxon>
    </lineage>
</organism>
<reference evidence="1" key="1">
    <citation type="submission" date="2014-11" db="EMBL/GenBank/DDBJ databases">
        <authorList>
            <person name="Amaro Gonzalez C."/>
        </authorList>
    </citation>
    <scope>NUCLEOTIDE SEQUENCE</scope>
</reference>
<sequence>MDLVPQKLGFRSLGLISETVLLASECFV</sequence>
<accession>A0A0E9SZA5</accession>
<name>A0A0E9SZA5_ANGAN</name>
<dbReference type="EMBL" id="GBXM01061980">
    <property type="protein sequence ID" value="JAH46597.1"/>
    <property type="molecule type" value="Transcribed_RNA"/>
</dbReference>